<sequence>MAVIEGMEGLEVNIVIDGVTAKEYDCAAGDEPEYEPSKFDLRHEVNGNPLTTNRKSRVVKYIEAKAGAAFKFQIKQSNDFKSPAGHHIAHQIIIDDNIRMSLHHHPGNQPFQHESRACIDGTIASGWMLREFRFQALDIADGDQFSSKEVIEQLKHAKCFGRLNVNFFLMKASNMVLHQTALRPSDSGEISRISEKALKGKAVDCKASLRDGQRSGPPSAYKPENIFDDPKKRPFAVFEFQYRTKDGLVKEGILPTPDRVDAMDEAELRRIVREKLQQEGGTAIERPIVIKEENQGVKRESASLSDRDFKARGYKARRLASGRFEVDLTDD</sequence>
<evidence type="ECO:0000313" key="3">
    <source>
        <dbReference type="EMBL" id="KAK3341891.1"/>
    </source>
</evidence>
<evidence type="ECO:0000313" key="4">
    <source>
        <dbReference type="Proteomes" id="UP001275084"/>
    </source>
</evidence>
<dbReference type="AlphaFoldDB" id="A0AAJ0M8Y8"/>
<dbReference type="Pfam" id="PF25534">
    <property type="entry name" value="DUF7918"/>
    <property type="match status" value="1"/>
</dbReference>
<comment type="caution">
    <text evidence="3">The sequence shown here is derived from an EMBL/GenBank/DDBJ whole genome shotgun (WGS) entry which is preliminary data.</text>
</comment>
<evidence type="ECO:0000259" key="2">
    <source>
        <dbReference type="Pfam" id="PF25534"/>
    </source>
</evidence>
<name>A0AAJ0M8Y8_9PEZI</name>
<dbReference type="PANTHER" id="PTHR36223">
    <property type="entry name" value="BETA-LACTAMASE-TYPE TRANSPEPTIDASE FOLD DOMAIN CONTAINING PROTEIN"/>
    <property type="match status" value="1"/>
</dbReference>
<feature type="domain" description="DUF7918" evidence="2">
    <location>
        <begin position="9"/>
        <end position="256"/>
    </location>
</feature>
<gene>
    <name evidence="3" type="ORF">B0T25DRAFT_559541</name>
</gene>
<dbReference type="Proteomes" id="UP001275084">
    <property type="component" value="Unassembled WGS sequence"/>
</dbReference>
<dbReference type="InterPro" id="IPR057678">
    <property type="entry name" value="DUF7918"/>
</dbReference>
<dbReference type="PANTHER" id="PTHR36223:SF1">
    <property type="entry name" value="TRANSCRIPTION ELONGATION FACTOR EAF N-TERMINAL DOMAIN-CONTAINING PROTEIN"/>
    <property type="match status" value="1"/>
</dbReference>
<dbReference type="EMBL" id="JAUIQD010000008">
    <property type="protein sequence ID" value="KAK3341891.1"/>
    <property type="molecule type" value="Genomic_DNA"/>
</dbReference>
<reference evidence="3" key="2">
    <citation type="submission" date="2023-06" db="EMBL/GenBank/DDBJ databases">
        <authorList>
            <consortium name="Lawrence Berkeley National Laboratory"/>
            <person name="Haridas S."/>
            <person name="Hensen N."/>
            <person name="Bonometti L."/>
            <person name="Westerberg I."/>
            <person name="Brannstrom I.O."/>
            <person name="Guillou S."/>
            <person name="Cros-Aarteil S."/>
            <person name="Calhoun S."/>
            <person name="Kuo A."/>
            <person name="Mondo S."/>
            <person name="Pangilinan J."/>
            <person name="Riley R."/>
            <person name="Labutti K."/>
            <person name="Andreopoulos B."/>
            <person name="Lipzen A."/>
            <person name="Chen C."/>
            <person name="Yanf M."/>
            <person name="Daum C."/>
            <person name="Ng V."/>
            <person name="Clum A."/>
            <person name="Steindorff A."/>
            <person name="Ohm R."/>
            <person name="Martin F."/>
            <person name="Silar P."/>
            <person name="Natvig D."/>
            <person name="Lalanne C."/>
            <person name="Gautier V."/>
            <person name="Ament-Velasquez S.L."/>
            <person name="Kruys A."/>
            <person name="Hutchinson M.I."/>
            <person name="Powell A.J."/>
            <person name="Barry K."/>
            <person name="Miller A.N."/>
            <person name="Grigoriev I.V."/>
            <person name="Debuchy R."/>
            <person name="Gladieux P."/>
            <person name="Thoren M.H."/>
            <person name="Johannesson H."/>
        </authorList>
    </citation>
    <scope>NUCLEOTIDE SEQUENCE</scope>
    <source>
        <strain evidence="3">CBS 955.72</strain>
    </source>
</reference>
<evidence type="ECO:0000256" key="1">
    <source>
        <dbReference type="SAM" id="MobiDB-lite"/>
    </source>
</evidence>
<protein>
    <recommendedName>
        <fullName evidence="2">DUF7918 domain-containing protein</fullName>
    </recommendedName>
</protein>
<feature type="region of interest" description="Disordered" evidence="1">
    <location>
        <begin position="208"/>
        <end position="228"/>
    </location>
</feature>
<proteinExistence type="predicted"/>
<keyword evidence="4" id="KW-1185">Reference proteome</keyword>
<organism evidence="3 4">
    <name type="scientific">Lasiosphaeria hispida</name>
    <dbReference type="NCBI Taxonomy" id="260671"/>
    <lineage>
        <taxon>Eukaryota</taxon>
        <taxon>Fungi</taxon>
        <taxon>Dikarya</taxon>
        <taxon>Ascomycota</taxon>
        <taxon>Pezizomycotina</taxon>
        <taxon>Sordariomycetes</taxon>
        <taxon>Sordariomycetidae</taxon>
        <taxon>Sordariales</taxon>
        <taxon>Lasiosphaeriaceae</taxon>
        <taxon>Lasiosphaeria</taxon>
    </lineage>
</organism>
<accession>A0AAJ0M8Y8</accession>
<reference evidence="3" key="1">
    <citation type="journal article" date="2023" name="Mol. Phylogenet. Evol.">
        <title>Genome-scale phylogeny and comparative genomics of the fungal order Sordariales.</title>
        <authorList>
            <person name="Hensen N."/>
            <person name="Bonometti L."/>
            <person name="Westerberg I."/>
            <person name="Brannstrom I.O."/>
            <person name="Guillou S."/>
            <person name="Cros-Aarteil S."/>
            <person name="Calhoun S."/>
            <person name="Haridas S."/>
            <person name="Kuo A."/>
            <person name="Mondo S."/>
            <person name="Pangilinan J."/>
            <person name="Riley R."/>
            <person name="LaButti K."/>
            <person name="Andreopoulos B."/>
            <person name="Lipzen A."/>
            <person name="Chen C."/>
            <person name="Yan M."/>
            <person name="Daum C."/>
            <person name="Ng V."/>
            <person name="Clum A."/>
            <person name="Steindorff A."/>
            <person name="Ohm R.A."/>
            <person name="Martin F."/>
            <person name="Silar P."/>
            <person name="Natvig D.O."/>
            <person name="Lalanne C."/>
            <person name="Gautier V."/>
            <person name="Ament-Velasquez S.L."/>
            <person name="Kruys A."/>
            <person name="Hutchinson M.I."/>
            <person name="Powell A.J."/>
            <person name="Barry K."/>
            <person name="Miller A.N."/>
            <person name="Grigoriev I.V."/>
            <person name="Debuchy R."/>
            <person name="Gladieux P."/>
            <person name="Hiltunen Thoren M."/>
            <person name="Johannesson H."/>
        </authorList>
    </citation>
    <scope>NUCLEOTIDE SEQUENCE</scope>
    <source>
        <strain evidence="3">CBS 955.72</strain>
    </source>
</reference>